<dbReference type="AlphaFoldDB" id="A0AAW2CC20"/>
<evidence type="ECO:0000256" key="3">
    <source>
        <dbReference type="ARBA" id="ARBA00022989"/>
    </source>
</evidence>
<keyword evidence="2" id="KW-0812">Transmembrane</keyword>
<organism evidence="5 6">
    <name type="scientific">Lithocarpus litseifolius</name>
    <dbReference type="NCBI Taxonomy" id="425828"/>
    <lineage>
        <taxon>Eukaryota</taxon>
        <taxon>Viridiplantae</taxon>
        <taxon>Streptophyta</taxon>
        <taxon>Embryophyta</taxon>
        <taxon>Tracheophyta</taxon>
        <taxon>Spermatophyta</taxon>
        <taxon>Magnoliopsida</taxon>
        <taxon>eudicotyledons</taxon>
        <taxon>Gunneridae</taxon>
        <taxon>Pentapetalae</taxon>
        <taxon>rosids</taxon>
        <taxon>fabids</taxon>
        <taxon>Fagales</taxon>
        <taxon>Fagaceae</taxon>
        <taxon>Lithocarpus</taxon>
    </lineage>
</organism>
<dbReference type="Pfam" id="PF21729">
    <property type="entry name" value="IRX15_IRX15L_GXM"/>
    <property type="match status" value="1"/>
</dbReference>
<protein>
    <submittedName>
        <fullName evidence="5">Uncharacterized protein</fullName>
    </submittedName>
</protein>
<comment type="subcellular location">
    <subcellularLocation>
        <location evidence="1">Golgi apparatus membrane</location>
        <topology evidence="1">Single-pass membrane protein</topology>
    </subcellularLocation>
</comment>
<reference evidence="5 6" key="1">
    <citation type="submission" date="2024-01" db="EMBL/GenBank/DDBJ databases">
        <title>A telomere-to-telomere, gap-free genome of sweet tea (Lithocarpus litseifolius).</title>
        <authorList>
            <person name="Zhou J."/>
        </authorList>
    </citation>
    <scope>NUCLEOTIDE SEQUENCE [LARGE SCALE GENOMIC DNA]</scope>
    <source>
        <strain evidence="5">Zhou-2022a</strain>
        <tissue evidence="5">Leaf</tissue>
    </source>
</reference>
<sequence length="87" mass="9746">MAVASGHSPTRSSSRSLSYNSLIWTSLNPRGKTVFLKEDLQWFQTILKDSPYLKAHMVKYRTQLSQADDLLSLAAFMARNKKGSGPN</sequence>
<accession>A0AAW2CC20</accession>
<keyword evidence="3" id="KW-1133">Transmembrane helix</keyword>
<evidence type="ECO:0000313" key="5">
    <source>
        <dbReference type="EMBL" id="KAK9995637.1"/>
    </source>
</evidence>
<dbReference type="EMBL" id="JAZDWU010000007">
    <property type="protein sequence ID" value="KAK9995637.1"/>
    <property type="molecule type" value="Genomic_DNA"/>
</dbReference>
<name>A0AAW2CC20_9ROSI</name>
<evidence type="ECO:0000256" key="2">
    <source>
        <dbReference type="ARBA" id="ARBA00022692"/>
    </source>
</evidence>
<comment type="caution">
    <text evidence="5">The sequence shown here is derived from an EMBL/GenBank/DDBJ whole genome shotgun (WGS) entry which is preliminary data.</text>
</comment>
<evidence type="ECO:0000256" key="4">
    <source>
        <dbReference type="ARBA" id="ARBA00023136"/>
    </source>
</evidence>
<keyword evidence="6" id="KW-1185">Reference proteome</keyword>
<proteinExistence type="predicted"/>
<evidence type="ECO:0000313" key="6">
    <source>
        <dbReference type="Proteomes" id="UP001459277"/>
    </source>
</evidence>
<dbReference type="InterPro" id="IPR006514">
    <property type="entry name" value="IRX15/GXM/AGM"/>
</dbReference>
<dbReference type="PANTHER" id="PTHR31444">
    <property type="entry name" value="OS11G0490100 PROTEIN"/>
    <property type="match status" value="1"/>
</dbReference>
<dbReference type="Proteomes" id="UP001459277">
    <property type="component" value="Unassembled WGS sequence"/>
</dbReference>
<dbReference type="GO" id="GO:0000139">
    <property type="term" value="C:Golgi membrane"/>
    <property type="evidence" value="ECO:0007669"/>
    <property type="project" value="UniProtKB-SubCell"/>
</dbReference>
<evidence type="ECO:0000256" key="1">
    <source>
        <dbReference type="ARBA" id="ARBA00004194"/>
    </source>
</evidence>
<dbReference type="GO" id="GO:0045492">
    <property type="term" value="P:xylan biosynthetic process"/>
    <property type="evidence" value="ECO:0007669"/>
    <property type="project" value="InterPro"/>
</dbReference>
<gene>
    <name evidence="5" type="ORF">SO802_020323</name>
</gene>
<keyword evidence="4" id="KW-0472">Membrane</keyword>